<evidence type="ECO:0000256" key="4">
    <source>
        <dbReference type="ARBA" id="ARBA00023136"/>
    </source>
</evidence>
<feature type="transmembrane region" description="Helical" evidence="5">
    <location>
        <begin position="84"/>
        <end position="105"/>
    </location>
</feature>
<keyword evidence="2 5" id="KW-0812">Transmembrane</keyword>
<accession>A0AAW1P1D9</accession>
<gene>
    <name evidence="7" type="ORF">WJX73_008278</name>
</gene>
<evidence type="ECO:0000313" key="7">
    <source>
        <dbReference type="EMBL" id="KAK9803490.1"/>
    </source>
</evidence>
<dbReference type="Pfam" id="PF03151">
    <property type="entry name" value="TPT"/>
    <property type="match status" value="1"/>
</dbReference>
<dbReference type="PANTHER" id="PTHR11132">
    <property type="entry name" value="SOLUTE CARRIER FAMILY 35"/>
    <property type="match status" value="1"/>
</dbReference>
<dbReference type="AlphaFoldDB" id="A0AAW1P1D9"/>
<comment type="subcellular location">
    <subcellularLocation>
        <location evidence="1">Membrane</location>
        <topology evidence="1">Multi-pass membrane protein</topology>
    </subcellularLocation>
</comment>
<evidence type="ECO:0000259" key="6">
    <source>
        <dbReference type="Pfam" id="PF03151"/>
    </source>
</evidence>
<dbReference type="InterPro" id="IPR004853">
    <property type="entry name" value="Sugar_P_trans_dom"/>
</dbReference>
<protein>
    <recommendedName>
        <fullName evidence="6">Sugar phosphate transporter domain-containing protein</fullName>
    </recommendedName>
</protein>
<feature type="transmembrane region" description="Helical" evidence="5">
    <location>
        <begin position="162"/>
        <end position="183"/>
    </location>
</feature>
<proteinExistence type="predicted"/>
<keyword evidence="4 5" id="KW-0472">Membrane</keyword>
<organism evidence="7 8">
    <name type="scientific">Symbiochloris irregularis</name>
    <dbReference type="NCBI Taxonomy" id="706552"/>
    <lineage>
        <taxon>Eukaryota</taxon>
        <taxon>Viridiplantae</taxon>
        <taxon>Chlorophyta</taxon>
        <taxon>core chlorophytes</taxon>
        <taxon>Trebouxiophyceae</taxon>
        <taxon>Trebouxiales</taxon>
        <taxon>Trebouxiaceae</taxon>
        <taxon>Symbiochloris</taxon>
    </lineage>
</organism>
<feature type="transmembrane region" description="Helical" evidence="5">
    <location>
        <begin position="291"/>
        <end position="309"/>
    </location>
</feature>
<evidence type="ECO:0000256" key="5">
    <source>
        <dbReference type="SAM" id="Phobius"/>
    </source>
</evidence>
<reference evidence="7 8" key="1">
    <citation type="journal article" date="2024" name="Nat. Commun.">
        <title>Phylogenomics reveals the evolutionary origins of lichenization in chlorophyte algae.</title>
        <authorList>
            <person name="Puginier C."/>
            <person name="Libourel C."/>
            <person name="Otte J."/>
            <person name="Skaloud P."/>
            <person name="Haon M."/>
            <person name="Grisel S."/>
            <person name="Petersen M."/>
            <person name="Berrin J.G."/>
            <person name="Delaux P.M."/>
            <person name="Dal Grande F."/>
            <person name="Keller J."/>
        </authorList>
    </citation>
    <scope>NUCLEOTIDE SEQUENCE [LARGE SCALE GENOMIC DNA]</scope>
    <source>
        <strain evidence="7 8">SAG 2036</strain>
    </source>
</reference>
<evidence type="ECO:0000313" key="8">
    <source>
        <dbReference type="Proteomes" id="UP001465755"/>
    </source>
</evidence>
<keyword evidence="8" id="KW-1185">Reference proteome</keyword>
<sequence>MQQRPSDGGAETPFATRLLACVAYGGVSVSITLFNKAVFSVYRFPYPNLVTTLQILVSLLYMAIFSWTRVMHVEAISLQNAKQVFPLAFFWWLYVVSGVTALRYLTVPMYSVLRRATTFLVVGGEWLVFSKTPTPKGLASIGLMILGAILAGATDLSFSLPGYVYVSICAVSTAVYLILIRFIQERTRLNQNSLLFYNNAMALPLMAGYLCLATTELQDAADFPDLGSPPFLGFLLISASQAFLLNLCIFWCTTVNSPLATTVTGQMKDILTTGLGMFMFGDVHLEAKNVVGVVVGLTGGIAYSLVVYLDRQKAKRLPK</sequence>
<dbReference type="GO" id="GO:0016020">
    <property type="term" value="C:membrane"/>
    <property type="evidence" value="ECO:0007669"/>
    <property type="project" value="UniProtKB-SubCell"/>
</dbReference>
<dbReference type="InterPro" id="IPR050186">
    <property type="entry name" value="TPT_transporter"/>
</dbReference>
<feature type="transmembrane region" description="Helical" evidence="5">
    <location>
        <begin position="137"/>
        <end position="156"/>
    </location>
</feature>
<dbReference type="EMBL" id="JALJOQ010000059">
    <property type="protein sequence ID" value="KAK9803490.1"/>
    <property type="molecule type" value="Genomic_DNA"/>
</dbReference>
<name>A0AAW1P1D9_9CHLO</name>
<dbReference type="Proteomes" id="UP001465755">
    <property type="component" value="Unassembled WGS sequence"/>
</dbReference>
<comment type="caution">
    <text evidence="7">The sequence shown here is derived from an EMBL/GenBank/DDBJ whole genome shotgun (WGS) entry which is preliminary data.</text>
</comment>
<evidence type="ECO:0000256" key="1">
    <source>
        <dbReference type="ARBA" id="ARBA00004141"/>
    </source>
</evidence>
<keyword evidence="3 5" id="KW-1133">Transmembrane helix</keyword>
<feature type="transmembrane region" description="Helical" evidence="5">
    <location>
        <begin position="195"/>
        <end position="215"/>
    </location>
</feature>
<feature type="domain" description="Sugar phosphate transporter" evidence="6">
    <location>
        <begin position="23"/>
        <end position="304"/>
    </location>
</feature>
<feature type="transmembrane region" description="Helical" evidence="5">
    <location>
        <begin position="14"/>
        <end position="34"/>
    </location>
</feature>
<evidence type="ECO:0000256" key="3">
    <source>
        <dbReference type="ARBA" id="ARBA00022989"/>
    </source>
</evidence>
<feature type="transmembrane region" description="Helical" evidence="5">
    <location>
        <begin position="235"/>
        <end position="255"/>
    </location>
</feature>
<feature type="transmembrane region" description="Helical" evidence="5">
    <location>
        <begin position="46"/>
        <end position="64"/>
    </location>
</feature>
<feature type="transmembrane region" description="Helical" evidence="5">
    <location>
        <begin position="267"/>
        <end position="285"/>
    </location>
</feature>
<evidence type="ECO:0000256" key="2">
    <source>
        <dbReference type="ARBA" id="ARBA00022692"/>
    </source>
</evidence>